<feature type="domain" description="CAAX prenyl protease 2/Lysostaphin resistance protein A-like" evidence="2">
    <location>
        <begin position="129"/>
        <end position="230"/>
    </location>
</feature>
<dbReference type="KEGG" id="orp:MOP44_17465"/>
<accession>A0A9J7BKQ5</accession>
<keyword evidence="3" id="KW-0645">Protease</keyword>
<feature type="transmembrane region" description="Helical" evidence="1">
    <location>
        <begin position="160"/>
        <end position="178"/>
    </location>
</feature>
<dbReference type="PANTHER" id="PTHR35797">
    <property type="entry name" value="PROTEASE-RELATED"/>
    <property type="match status" value="1"/>
</dbReference>
<dbReference type="GO" id="GO:0004175">
    <property type="term" value="F:endopeptidase activity"/>
    <property type="evidence" value="ECO:0007669"/>
    <property type="project" value="UniProtKB-ARBA"/>
</dbReference>
<dbReference type="GO" id="GO:0008237">
    <property type="term" value="F:metallopeptidase activity"/>
    <property type="evidence" value="ECO:0007669"/>
    <property type="project" value="UniProtKB-KW"/>
</dbReference>
<evidence type="ECO:0000313" key="4">
    <source>
        <dbReference type="Proteomes" id="UP001059380"/>
    </source>
</evidence>
<sequence>MSSQVASGRTHAPSGRARITAQLVTFFTASFLLAWAAWIPVIKRPSLPSQLAFIGLFAPALAGLLTAALFGGAPAVRQVMRRLRIVAFPLRWALLAAFIMPAIYFAAVLALRASRSAGTGALFIGNSPLFILAAFLWLLFVNAGEEIGWRGFALPQLLALYNRPVLVSLALGLIWGIWHMPLYLLPGQSAFPFPLFLIFTCVQSVLYALLFLRTKGSLLPALLLHAGTDIAPRIFQLTLVPPAFWMVVDGLLAVVVTVLVVALRDQRVPLSQSHEDVEGRS</sequence>
<evidence type="ECO:0000256" key="1">
    <source>
        <dbReference type="SAM" id="Phobius"/>
    </source>
</evidence>
<keyword evidence="1" id="KW-0812">Transmembrane</keyword>
<gene>
    <name evidence="3" type="ORF">MOP44_17465</name>
</gene>
<feature type="transmembrane region" description="Helical" evidence="1">
    <location>
        <begin position="21"/>
        <end position="39"/>
    </location>
</feature>
<protein>
    <submittedName>
        <fullName evidence="3">CPBP family intramembrane metalloprotease</fullName>
    </submittedName>
</protein>
<feature type="transmembrane region" description="Helical" evidence="1">
    <location>
        <begin position="218"/>
        <end position="237"/>
    </location>
</feature>
<dbReference type="RefSeq" id="WP_260791538.1">
    <property type="nucleotide sequence ID" value="NZ_CP093313.1"/>
</dbReference>
<keyword evidence="3" id="KW-0378">Hydrolase</keyword>
<feature type="transmembrane region" description="Helical" evidence="1">
    <location>
        <begin position="51"/>
        <end position="71"/>
    </location>
</feature>
<keyword evidence="3" id="KW-0482">Metalloprotease</keyword>
<keyword evidence="4" id="KW-1185">Reference proteome</keyword>
<reference evidence="3" key="1">
    <citation type="submission" date="2021-04" db="EMBL/GenBank/DDBJ databases">
        <title>Phylogenetic analysis of Acidobacteriaceae.</title>
        <authorList>
            <person name="Qiu L."/>
            <person name="Zhang Q."/>
        </authorList>
    </citation>
    <scope>NUCLEOTIDE SEQUENCE</scope>
    <source>
        <strain evidence="3">DSM 25168</strain>
    </source>
</reference>
<dbReference type="Pfam" id="PF02517">
    <property type="entry name" value="Rce1-like"/>
    <property type="match status" value="1"/>
</dbReference>
<dbReference type="AlphaFoldDB" id="A0A9J7BKQ5"/>
<feature type="transmembrane region" description="Helical" evidence="1">
    <location>
        <begin position="243"/>
        <end position="263"/>
    </location>
</feature>
<dbReference type="Proteomes" id="UP001059380">
    <property type="component" value="Chromosome"/>
</dbReference>
<feature type="transmembrane region" description="Helical" evidence="1">
    <location>
        <begin position="117"/>
        <end position="140"/>
    </location>
</feature>
<proteinExistence type="predicted"/>
<feature type="transmembrane region" description="Helical" evidence="1">
    <location>
        <begin position="92"/>
        <end position="111"/>
    </location>
</feature>
<dbReference type="InterPro" id="IPR042150">
    <property type="entry name" value="MmRce1-like"/>
</dbReference>
<feature type="transmembrane region" description="Helical" evidence="1">
    <location>
        <begin position="190"/>
        <end position="211"/>
    </location>
</feature>
<keyword evidence="1" id="KW-1133">Transmembrane helix</keyword>
<organism evidence="3 4">
    <name type="scientific">Occallatibacter riparius</name>
    <dbReference type="NCBI Taxonomy" id="1002689"/>
    <lineage>
        <taxon>Bacteria</taxon>
        <taxon>Pseudomonadati</taxon>
        <taxon>Acidobacteriota</taxon>
        <taxon>Terriglobia</taxon>
        <taxon>Terriglobales</taxon>
        <taxon>Acidobacteriaceae</taxon>
        <taxon>Occallatibacter</taxon>
    </lineage>
</organism>
<dbReference type="PANTHER" id="PTHR35797:SF1">
    <property type="entry name" value="PROTEASE"/>
    <property type="match status" value="1"/>
</dbReference>
<evidence type="ECO:0000313" key="3">
    <source>
        <dbReference type="EMBL" id="UWZ82354.1"/>
    </source>
</evidence>
<name>A0A9J7BKQ5_9BACT</name>
<dbReference type="InterPro" id="IPR003675">
    <property type="entry name" value="Rce1/LyrA-like_dom"/>
</dbReference>
<dbReference type="GO" id="GO:0080120">
    <property type="term" value="P:CAAX-box protein maturation"/>
    <property type="evidence" value="ECO:0007669"/>
    <property type="project" value="UniProtKB-ARBA"/>
</dbReference>
<dbReference type="EMBL" id="CP093313">
    <property type="protein sequence ID" value="UWZ82354.1"/>
    <property type="molecule type" value="Genomic_DNA"/>
</dbReference>
<evidence type="ECO:0000259" key="2">
    <source>
        <dbReference type="Pfam" id="PF02517"/>
    </source>
</evidence>
<keyword evidence="1" id="KW-0472">Membrane</keyword>